<organism evidence="1 2">
    <name type="scientific">Portunus trituberculatus</name>
    <name type="common">Swimming crab</name>
    <name type="synonym">Neptunus trituberculatus</name>
    <dbReference type="NCBI Taxonomy" id="210409"/>
    <lineage>
        <taxon>Eukaryota</taxon>
        <taxon>Metazoa</taxon>
        <taxon>Ecdysozoa</taxon>
        <taxon>Arthropoda</taxon>
        <taxon>Crustacea</taxon>
        <taxon>Multicrustacea</taxon>
        <taxon>Malacostraca</taxon>
        <taxon>Eumalacostraca</taxon>
        <taxon>Eucarida</taxon>
        <taxon>Decapoda</taxon>
        <taxon>Pleocyemata</taxon>
        <taxon>Brachyura</taxon>
        <taxon>Eubrachyura</taxon>
        <taxon>Portunoidea</taxon>
        <taxon>Portunidae</taxon>
        <taxon>Portuninae</taxon>
        <taxon>Portunus</taxon>
    </lineage>
</organism>
<reference evidence="1 2" key="1">
    <citation type="submission" date="2019-05" db="EMBL/GenBank/DDBJ databases">
        <title>Another draft genome of Portunus trituberculatus and its Hox gene families provides insights of decapod evolution.</title>
        <authorList>
            <person name="Jeong J.-H."/>
            <person name="Song I."/>
            <person name="Kim S."/>
            <person name="Choi T."/>
            <person name="Kim D."/>
            <person name="Ryu S."/>
            <person name="Kim W."/>
        </authorList>
    </citation>
    <scope>NUCLEOTIDE SEQUENCE [LARGE SCALE GENOMIC DNA]</scope>
    <source>
        <tissue evidence="1">Muscle</tissue>
    </source>
</reference>
<keyword evidence="2" id="KW-1185">Reference proteome</keyword>
<gene>
    <name evidence="1" type="primary">Galnt10_0</name>
    <name evidence="1" type="ORF">E2C01_000100</name>
</gene>
<dbReference type="OrthoDB" id="9982049at2759"/>
<accession>A0A5B7CE77</accession>
<dbReference type="GO" id="GO:0016740">
    <property type="term" value="F:transferase activity"/>
    <property type="evidence" value="ECO:0007669"/>
    <property type="project" value="UniProtKB-KW"/>
</dbReference>
<sequence>MGYVFPDSKLEEGVSLQMFDWHNHTQEALDKAKKGPGEQGLPHYLPPDLEEKREELFQTNGFNALLSDYISLSRALPDIRHPKFINIWRHALL</sequence>
<dbReference type="AlphaFoldDB" id="A0A5B7CE77"/>
<evidence type="ECO:0000313" key="2">
    <source>
        <dbReference type="Proteomes" id="UP000324222"/>
    </source>
</evidence>
<protein>
    <submittedName>
        <fullName evidence="1">Polypeptide N-acetylgalactosaminyltransferase 10</fullName>
    </submittedName>
</protein>
<dbReference type="Gene3D" id="3.90.550.10">
    <property type="entry name" value="Spore Coat Polysaccharide Biosynthesis Protein SpsA, Chain A"/>
    <property type="match status" value="1"/>
</dbReference>
<comment type="caution">
    <text evidence="1">The sequence shown here is derived from an EMBL/GenBank/DDBJ whole genome shotgun (WGS) entry which is preliminary data.</text>
</comment>
<evidence type="ECO:0000313" key="1">
    <source>
        <dbReference type="EMBL" id="MPC07538.1"/>
    </source>
</evidence>
<dbReference type="InterPro" id="IPR029044">
    <property type="entry name" value="Nucleotide-diphossugar_trans"/>
</dbReference>
<dbReference type="Proteomes" id="UP000324222">
    <property type="component" value="Unassembled WGS sequence"/>
</dbReference>
<keyword evidence="1" id="KW-0808">Transferase</keyword>
<dbReference type="EMBL" id="VSRR010000003">
    <property type="protein sequence ID" value="MPC07538.1"/>
    <property type="molecule type" value="Genomic_DNA"/>
</dbReference>
<name>A0A5B7CE77_PORTR</name>
<proteinExistence type="predicted"/>